<organism evidence="9 10">
    <name type="scientific">Mucilaginibacter phyllosphaerae</name>
    <dbReference type="NCBI Taxonomy" id="1812349"/>
    <lineage>
        <taxon>Bacteria</taxon>
        <taxon>Pseudomonadati</taxon>
        <taxon>Bacteroidota</taxon>
        <taxon>Sphingobacteriia</taxon>
        <taxon>Sphingobacteriales</taxon>
        <taxon>Sphingobacteriaceae</taxon>
        <taxon>Mucilaginibacter</taxon>
    </lineage>
</organism>
<dbReference type="SMART" id="SM00091">
    <property type="entry name" value="PAS"/>
    <property type="match status" value="2"/>
</dbReference>
<feature type="domain" description="PAC" evidence="7">
    <location>
        <begin position="271"/>
        <end position="322"/>
    </location>
</feature>
<accession>A0A4Y8AK94</accession>
<dbReference type="CDD" id="cd16917">
    <property type="entry name" value="HATPase_UhpB-NarQ-NarX-like"/>
    <property type="match status" value="1"/>
</dbReference>
<dbReference type="SUPFAM" id="SSF55785">
    <property type="entry name" value="PYP-like sensor domain (PAS domain)"/>
    <property type="match status" value="2"/>
</dbReference>
<dbReference type="InterPro" id="IPR011712">
    <property type="entry name" value="Sig_transdc_His_kin_sub3_dim/P"/>
</dbReference>
<evidence type="ECO:0000313" key="11">
    <source>
        <dbReference type="Proteomes" id="UP000583101"/>
    </source>
</evidence>
<keyword evidence="3" id="KW-0902">Two-component regulatory system</keyword>
<dbReference type="InterPro" id="IPR000014">
    <property type="entry name" value="PAS"/>
</dbReference>
<evidence type="ECO:0000313" key="9">
    <source>
        <dbReference type="EMBL" id="TEW68929.1"/>
    </source>
</evidence>
<dbReference type="SMART" id="SM00387">
    <property type="entry name" value="HATPase_c"/>
    <property type="match status" value="1"/>
</dbReference>
<evidence type="ECO:0000313" key="8">
    <source>
        <dbReference type="EMBL" id="MBB3968048.1"/>
    </source>
</evidence>
<dbReference type="GO" id="GO:0046983">
    <property type="term" value="F:protein dimerization activity"/>
    <property type="evidence" value="ECO:0007669"/>
    <property type="project" value="InterPro"/>
</dbReference>
<proteinExistence type="predicted"/>
<dbReference type="PROSITE" id="PS50113">
    <property type="entry name" value="PAC"/>
    <property type="match status" value="2"/>
</dbReference>
<keyword evidence="1" id="KW-0808">Transferase</keyword>
<dbReference type="InterPro" id="IPR035965">
    <property type="entry name" value="PAS-like_dom_sf"/>
</dbReference>
<reference evidence="9 10" key="1">
    <citation type="journal article" date="2016" name="Int. J. Syst. Evol. Microbiol.">
        <title>Proposal of Mucilaginibacter phyllosphaerae sp. nov. isolated from the phyllosphere of Galium album.</title>
        <authorList>
            <person name="Aydogan E.L."/>
            <person name="Busse H.J."/>
            <person name="Moser G."/>
            <person name="Muller C."/>
            <person name="Kampfer P."/>
            <person name="Glaeser S.P."/>
        </authorList>
    </citation>
    <scope>NUCLEOTIDE SEQUENCE [LARGE SCALE GENOMIC DNA]</scope>
    <source>
        <strain evidence="9 10">PP-F2FG21</strain>
    </source>
</reference>
<evidence type="ECO:0000256" key="3">
    <source>
        <dbReference type="ARBA" id="ARBA00023012"/>
    </source>
</evidence>
<dbReference type="OrthoDB" id="5401121at2"/>
<dbReference type="PROSITE" id="PS50112">
    <property type="entry name" value="PAS"/>
    <property type="match status" value="1"/>
</dbReference>
<feature type="domain" description="Histidine kinase" evidence="5">
    <location>
        <begin position="444"/>
        <end position="533"/>
    </location>
</feature>
<feature type="domain" description="PAS" evidence="6">
    <location>
        <begin position="196"/>
        <end position="268"/>
    </location>
</feature>
<evidence type="ECO:0000259" key="5">
    <source>
        <dbReference type="PROSITE" id="PS50109"/>
    </source>
</evidence>
<dbReference type="Pfam" id="PF13426">
    <property type="entry name" value="PAS_9"/>
    <property type="match status" value="1"/>
</dbReference>
<keyword evidence="2" id="KW-0418">Kinase</keyword>
<feature type="coiled-coil region" evidence="4">
    <location>
        <begin position="39"/>
        <end position="75"/>
    </location>
</feature>
<sequence>MKNNTDNINDALGDDLRSKAEKMLADIGQRKKVFGDQDMQALFQELQVYQIELEMQNDELKVANEELELQQLKFASIYNLAPIGYFILNSYGIIEEVNNAGAYLIEGGKAGLLGKRMIQFIAPEFTDVFYRFFKDMQATHAKQSCQLKITSQAGAELYTQVEGTAINSFSGAPPKYYIAIVDITERIAAEKNLAETKERLELSLEASSAGTWELDLDSMKFYLDEFNYDICAIPKGGFDGSYRTFLNLIHPDDREMVDEHFRKSINSEKEIDFVCRLINSDGQLHYASIRGHVIGEPGQTRRLVGIMIDITEKKRIEEETVLLKQDQQRAITLATLNAEENERRRISDALHDSVSQLLYGIKMKLSALDLGHGKAHLDINTLIDQAIEETRNISFELAPSILLDFGLPATLDELVKRLSSPGMRIQAKVTGFNARENMLLETTMYRVIQELINNCMKHAGASLVRITVKGGKRIEICVQDNGNGFNYTQQEQSASGSGLRSIKNRISLYNGELSVDSAPGKGTLVKIVLNHKQEI</sequence>
<dbReference type="EMBL" id="JACIEG010000001">
    <property type="protein sequence ID" value="MBB3968048.1"/>
    <property type="molecule type" value="Genomic_DNA"/>
</dbReference>
<evidence type="ECO:0000256" key="4">
    <source>
        <dbReference type="SAM" id="Coils"/>
    </source>
</evidence>
<dbReference type="InterPro" id="IPR000700">
    <property type="entry name" value="PAS-assoc_C"/>
</dbReference>
<dbReference type="InterPro" id="IPR013655">
    <property type="entry name" value="PAS_fold_3"/>
</dbReference>
<dbReference type="Proteomes" id="UP000297248">
    <property type="component" value="Unassembled WGS sequence"/>
</dbReference>
<dbReference type="Gene3D" id="2.10.70.100">
    <property type="match status" value="1"/>
</dbReference>
<dbReference type="SUPFAM" id="SSF55874">
    <property type="entry name" value="ATPase domain of HSP90 chaperone/DNA topoisomerase II/histidine kinase"/>
    <property type="match status" value="1"/>
</dbReference>
<evidence type="ECO:0000259" key="6">
    <source>
        <dbReference type="PROSITE" id="PS50112"/>
    </source>
</evidence>
<dbReference type="SMART" id="SM00086">
    <property type="entry name" value="PAC"/>
    <property type="match status" value="2"/>
</dbReference>
<dbReference type="GO" id="GO:0016020">
    <property type="term" value="C:membrane"/>
    <property type="evidence" value="ECO:0007669"/>
    <property type="project" value="InterPro"/>
</dbReference>
<reference evidence="8 11" key="3">
    <citation type="submission" date="2020-08" db="EMBL/GenBank/DDBJ databases">
        <title>Genomic Encyclopedia of Type Strains, Phase IV (KMG-IV): sequencing the most valuable type-strain genomes for metagenomic binning, comparative biology and taxonomic classification.</title>
        <authorList>
            <person name="Goeker M."/>
        </authorList>
    </citation>
    <scope>NUCLEOTIDE SEQUENCE [LARGE SCALE GENOMIC DNA]</scope>
    <source>
        <strain evidence="8 11">DSM 100995</strain>
    </source>
</reference>
<dbReference type="InterPro" id="IPR005467">
    <property type="entry name" value="His_kinase_dom"/>
</dbReference>
<dbReference type="CDD" id="cd00130">
    <property type="entry name" value="PAS"/>
    <property type="match status" value="2"/>
</dbReference>
<feature type="domain" description="PAC" evidence="7">
    <location>
        <begin position="143"/>
        <end position="195"/>
    </location>
</feature>
<dbReference type="InterPro" id="IPR050482">
    <property type="entry name" value="Sensor_HK_TwoCompSys"/>
</dbReference>
<dbReference type="InterPro" id="IPR003594">
    <property type="entry name" value="HATPase_dom"/>
</dbReference>
<dbReference type="RefSeq" id="WP_134334768.1">
    <property type="nucleotide sequence ID" value="NZ_BMCZ01000001.1"/>
</dbReference>
<dbReference type="PANTHER" id="PTHR24421:SF58">
    <property type="entry name" value="SIGNAL TRANSDUCTION HISTIDINE-PROTEIN KINASE_PHOSPHATASE UHPB"/>
    <property type="match status" value="1"/>
</dbReference>
<dbReference type="InterPro" id="IPR036890">
    <property type="entry name" value="HATPase_C_sf"/>
</dbReference>
<dbReference type="Gene3D" id="3.30.565.10">
    <property type="entry name" value="Histidine kinase-like ATPase, C-terminal domain"/>
    <property type="match status" value="1"/>
</dbReference>
<dbReference type="EMBL" id="SNQG01000001">
    <property type="protein sequence ID" value="TEW68929.1"/>
    <property type="molecule type" value="Genomic_DNA"/>
</dbReference>
<comment type="caution">
    <text evidence="9">The sequence shown here is derived from an EMBL/GenBank/DDBJ whole genome shotgun (WGS) entry which is preliminary data.</text>
</comment>
<gene>
    <name evidence="9" type="ORF">E2R65_01835</name>
    <name evidence="8" type="ORF">GGR35_000634</name>
</gene>
<dbReference type="GO" id="GO:0000155">
    <property type="term" value="F:phosphorelay sensor kinase activity"/>
    <property type="evidence" value="ECO:0007669"/>
    <property type="project" value="InterPro"/>
</dbReference>
<keyword evidence="4" id="KW-0175">Coiled coil</keyword>
<dbReference type="Proteomes" id="UP000583101">
    <property type="component" value="Unassembled WGS sequence"/>
</dbReference>
<dbReference type="Pfam" id="PF08447">
    <property type="entry name" value="PAS_3"/>
    <property type="match status" value="1"/>
</dbReference>
<dbReference type="NCBIfam" id="TIGR00229">
    <property type="entry name" value="sensory_box"/>
    <property type="match status" value="2"/>
</dbReference>
<dbReference type="InterPro" id="IPR001610">
    <property type="entry name" value="PAC"/>
</dbReference>
<dbReference type="Pfam" id="PF07730">
    <property type="entry name" value="HisKA_3"/>
    <property type="match status" value="1"/>
</dbReference>
<dbReference type="PROSITE" id="PS50109">
    <property type="entry name" value="HIS_KIN"/>
    <property type="match status" value="1"/>
</dbReference>
<dbReference type="PANTHER" id="PTHR24421">
    <property type="entry name" value="NITRATE/NITRITE SENSOR PROTEIN NARX-RELATED"/>
    <property type="match status" value="1"/>
</dbReference>
<evidence type="ECO:0000256" key="2">
    <source>
        <dbReference type="ARBA" id="ARBA00022777"/>
    </source>
</evidence>
<dbReference type="Gene3D" id="3.30.450.20">
    <property type="entry name" value="PAS domain"/>
    <property type="match status" value="2"/>
</dbReference>
<evidence type="ECO:0000256" key="1">
    <source>
        <dbReference type="ARBA" id="ARBA00022679"/>
    </source>
</evidence>
<keyword evidence="11" id="KW-1185">Reference proteome</keyword>
<name>A0A4Y8AK94_9SPHI</name>
<reference evidence="9" key="2">
    <citation type="submission" date="2019-03" db="EMBL/GenBank/DDBJ databases">
        <authorList>
            <person name="Yan Y.-Q."/>
            <person name="Du Z.-J."/>
        </authorList>
    </citation>
    <scope>NUCLEOTIDE SEQUENCE</scope>
    <source>
        <strain evidence="9">PP-F2FG21</strain>
    </source>
</reference>
<evidence type="ECO:0000259" key="7">
    <source>
        <dbReference type="PROSITE" id="PS50113"/>
    </source>
</evidence>
<evidence type="ECO:0000313" key="10">
    <source>
        <dbReference type="Proteomes" id="UP000297248"/>
    </source>
</evidence>
<dbReference type="Gene3D" id="1.20.5.1930">
    <property type="match status" value="1"/>
</dbReference>
<dbReference type="Pfam" id="PF02518">
    <property type="entry name" value="HATPase_c"/>
    <property type="match status" value="1"/>
</dbReference>
<dbReference type="AlphaFoldDB" id="A0A4Y8AK94"/>
<protein>
    <submittedName>
        <fullName evidence="9">PAS domain S-box protein</fullName>
    </submittedName>
    <submittedName>
        <fullName evidence="8">PAS domain S-box-containing protein</fullName>
    </submittedName>
</protein>